<organism evidence="3 4">
    <name type="scientific">Gulosibacter molinativorax</name>
    <dbReference type="NCBI Taxonomy" id="256821"/>
    <lineage>
        <taxon>Bacteria</taxon>
        <taxon>Bacillati</taxon>
        <taxon>Actinomycetota</taxon>
        <taxon>Actinomycetes</taxon>
        <taxon>Micrococcales</taxon>
        <taxon>Microbacteriaceae</taxon>
        <taxon>Gulosibacter</taxon>
    </lineage>
</organism>
<sequence>MRAVWLIASWLIGYPSDALYERLGRMRGLAGTLPVGVGGPLVEVIRALEEDDQFEVRADYVETFDTRRRGCLYLTYFMNGDTRKRGMALLEIKETYQQAGLDVSDDELPDHLSYVLEFGAAHDLRAALSILLKNRAGIELLRIHLVETGSRWAGALTALCATLPPLDTSDISEVQRLAAEGPAEERVGLAGYGDDGSLDMPPADMTPYRVPSSSTSAFIPLEDVKGPLQ</sequence>
<dbReference type="InterPro" id="IPR020945">
    <property type="entry name" value="DMSO/NO3_reduct_chaperone"/>
</dbReference>
<dbReference type="EMBL" id="PXVD01000005">
    <property type="protein sequence ID" value="MDJ1370558.1"/>
    <property type="molecule type" value="Genomic_DNA"/>
</dbReference>
<dbReference type="NCBIfam" id="TIGR00684">
    <property type="entry name" value="narJ"/>
    <property type="match status" value="1"/>
</dbReference>
<dbReference type="InterPro" id="IPR036411">
    <property type="entry name" value="TorD-like_sf"/>
</dbReference>
<evidence type="ECO:0000313" key="4">
    <source>
        <dbReference type="Proteomes" id="UP001170379"/>
    </source>
</evidence>
<keyword evidence="4" id="KW-1185">Reference proteome</keyword>
<dbReference type="PANTHER" id="PTHR43680">
    <property type="entry name" value="NITRATE REDUCTASE MOLYBDENUM COFACTOR ASSEMBLY CHAPERONE"/>
    <property type="match status" value="1"/>
</dbReference>
<reference evidence="3" key="1">
    <citation type="submission" date="2018-03" db="EMBL/GenBank/DDBJ databases">
        <authorList>
            <person name="Nunes O.C."/>
            <person name="Lopes A.R."/>
            <person name="Froufe H."/>
            <person name="Munoz-Merida A."/>
            <person name="Barroso C."/>
            <person name="Egas C."/>
        </authorList>
    </citation>
    <scope>NUCLEOTIDE SEQUENCE</scope>
    <source>
        <strain evidence="3">ON4</strain>
    </source>
</reference>
<gene>
    <name evidence="3" type="primary">narJ</name>
    <name evidence="3" type="ORF">C7K25_04095</name>
</gene>
<evidence type="ECO:0000256" key="1">
    <source>
        <dbReference type="ARBA" id="ARBA00023063"/>
    </source>
</evidence>
<proteinExistence type="predicted"/>
<reference evidence="3" key="2">
    <citation type="journal article" date="2022" name="Sci. Rep.">
        <title>In silico prediction of the enzymes involved in the degradation of the herbicide molinate by Gulosibacter molinativorax ON4T.</title>
        <authorList>
            <person name="Lopes A.R."/>
            <person name="Bunin E."/>
            <person name="Viana A.T."/>
            <person name="Froufe H."/>
            <person name="Munoz-Merida A."/>
            <person name="Pinho D."/>
            <person name="Figueiredo J."/>
            <person name="Barroso C."/>
            <person name="Vaz-Moreira I."/>
            <person name="Bellanger X."/>
            <person name="Egas C."/>
            <person name="Nunes O.C."/>
        </authorList>
    </citation>
    <scope>NUCLEOTIDE SEQUENCE</scope>
    <source>
        <strain evidence="3">ON4</strain>
    </source>
</reference>
<name>A0ABT7C628_9MICO</name>
<dbReference type="Gene3D" id="1.10.3480.10">
    <property type="entry name" value="TorD-like"/>
    <property type="match status" value="1"/>
</dbReference>
<dbReference type="PANTHER" id="PTHR43680:SF2">
    <property type="entry name" value="NITRATE REDUCTASE MOLYBDENUM COFACTOR ASSEMBLY CHAPERONE NARJ"/>
    <property type="match status" value="1"/>
</dbReference>
<evidence type="ECO:0000313" key="3">
    <source>
        <dbReference type="EMBL" id="MDJ1370558.1"/>
    </source>
</evidence>
<feature type="region of interest" description="Disordered" evidence="2">
    <location>
        <begin position="187"/>
        <end position="214"/>
    </location>
</feature>
<evidence type="ECO:0000256" key="2">
    <source>
        <dbReference type="SAM" id="MobiDB-lite"/>
    </source>
</evidence>
<dbReference type="Proteomes" id="UP001170379">
    <property type="component" value="Unassembled WGS sequence"/>
</dbReference>
<comment type="caution">
    <text evidence="3">The sequence shown here is derived from an EMBL/GenBank/DDBJ whole genome shotgun (WGS) entry which is preliminary data.</text>
</comment>
<dbReference type="SUPFAM" id="SSF89155">
    <property type="entry name" value="TorD-like"/>
    <property type="match status" value="1"/>
</dbReference>
<accession>A0ABT7C628</accession>
<dbReference type="InterPro" id="IPR003765">
    <property type="entry name" value="NO3_reductase_chaperone_NarJ"/>
</dbReference>
<dbReference type="Pfam" id="PF02613">
    <property type="entry name" value="Nitrate_red_del"/>
    <property type="match status" value="1"/>
</dbReference>
<keyword evidence="1" id="KW-0534">Nitrate assimilation</keyword>
<protein>
    <submittedName>
        <fullName evidence="3">Nitrate reductase molybdenum cofactor assembly chaperone</fullName>
    </submittedName>
</protein>